<comment type="caution">
    <text evidence="2">The sequence shown here is derived from an EMBL/GenBank/DDBJ whole genome shotgun (WGS) entry which is preliminary data.</text>
</comment>
<dbReference type="PANTHER" id="PTHR36438:SF1">
    <property type="entry name" value="IRON-SULFUR CLUSTER REPAIR PROTEIN YTFE"/>
    <property type="match status" value="1"/>
</dbReference>
<dbReference type="Pfam" id="PF04405">
    <property type="entry name" value="ScdA_N"/>
    <property type="match status" value="1"/>
</dbReference>
<protein>
    <recommendedName>
        <fullName evidence="3">Iron-sulfur cluster repair di-iron protein</fullName>
    </recommendedName>
</protein>
<sequence length="61" mass="7083">EVFKRFGIDFCCGGKDQLDRICNKKGINLAEVKQALKALDEQQLQQHEITKRYLPNGPHWL</sequence>
<dbReference type="AlphaFoldDB" id="X1BCY1"/>
<name>X1BCY1_9ZZZZ</name>
<comment type="subcellular location">
    <subcellularLocation>
        <location evidence="1">Cytoplasm</location>
    </subcellularLocation>
</comment>
<evidence type="ECO:0000313" key="2">
    <source>
        <dbReference type="EMBL" id="GAG79062.1"/>
    </source>
</evidence>
<accession>X1BCY1</accession>
<feature type="non-terminal residue" evidence="2">
    <location>
        <position position="1"/>
    </location>
</feature>
<organism evidence="2">
    <name type="scientific">marine sediment metagenome</name>
    <dbReference type="NCBI Taxonomy" id="412755"/>
    <lineage>
        <taxon>unclassified sequences</taxon>
        <taxon>metagenomes</taxon>
        <taxon>ecological metagenomes</taxon>
    </lineage>
</organism>
<proteinExistence type="predicted"/>
<reference evidence="2" key="1">
    <citation type="journal article" date="2014" name="Front. Microbiol.">
        <title>High frequency of phylogenetically diverse reductive dehalogenase-homologous genes in deep subseafloor sedimentary metagenomes.</title>
        <authorList>
            <person name="Kawai M."/>
            <person name="Futagami T."/>
            <person name="Toyoda A."/>
            <person name="Takaki Y."/>
            <person name="Nishi S."/>
            <person name="Hori S."/>
            <person name="Arai W."/>
            <person name="Tsubouchi T."/>
            <person name="Morono Y."/>
            <person name="Uchiyama I."/>
            <person name="Ito T."/>
            <person name="Fujiyama A."/>
            <person name="Inagaki F."/>
            <person name="Takami H."/>
        </authorList>
    </citation>
    <scope>NUCLEOTIDE SEQUENCE</scope>
    <source>
        <strain evidence="2">Expedition CK06-06</strain>
    </source>
</reference>
<gene>
    <name evidence="2" type="ORF">S01H4_23584</name>
</gene>
<evidence type="ECO:0000256" key="1">
    <source>
        <dbReference type="ARBA" id="ARBA00004496"/>
    </source>
</evidence>
<evidence type="ECO:0008006" key="3">
    <source>
        <dbReference type="Google" id="ProtNLM"/>
    </source>
</evidence>
<dbReference type="PANTHER" id="PTHR36438">
    <property type="entry name" value="IRON-SULFUR CLUSTER REPAIR PROTEIN YTFE"/>
    <property type="match status" value="1"/>
</dbReference>
<dbReference type="InterPro" id="IPR019903">
    <property type="entry name" value="RIC_family"/>
</dbReference>
<dbReference type="EMBL" id="BART01010961">
    <property type="protein sequence ID" value="GAG79062.1"/>
    <property type="molecule type" value="Genomic_DNA"/>
</dbReference>
<dbReference type="GO" id="GO:0005737">
    <property type="term" value="C:cytoplasm"/>
    <property type="evidence" value="ECO:0007669"/>
    <property type="project" value="UniProtKB-SubCell"/>
</dbReference>